<protein>
    <submittedName>
        <fullName evidence="1">Allene oxide synthase, putative</fullName>
    </submittedName>
</protein>
<sequence length="142" mass="16938">MEVKLLNPGQILWLMNISYHGPAVIDDPEKFEFRDFVRNAVGLEVQRVFYFNKRLYIVDFETLHGIVEDKFIVVEIITYSAFTEVDGYRRWIIYHNHDDSCEYTDRVNMLRGDTTIIPVVKTGDRFVRKLEEQIEKGRFRTQ</sequence>
<dbReference type="AlphaFoldDB" id="A0A0A7GBY8"/>
<dbReference type="HOGENOM" id="CLU_1811371_0_0_2"/>
<dbReference type="KEGG" id="gac:GACE_0251"/>
<reference evidence="1 2" key="1">
    <citation type="journal article" date="2015" name="Appl. Environ. Microbiol.">
        <title>The Geoglobus acetivorans genome: Fe(III) reduction, acetate utilization, autotrophic growth, and degradation of aromatic compounds in a hyperthermophilic archaeon.</title>
        <authorList>
            <person name="Mardanov A.V."/>
            <person name="Slododkina G.B."/>
            <person name="Slobodkin A.I."/>
            <person name="Beletsky A.V."/>
            <person name="Gavrilov S.N."/>
            <person name="Kublanov I.V."/>
            <person name="Bonch-Osmolovskaya E.A."/>
            <person name="Skryabin K.G."/>
            <person name="Ravin N.V."/>
        </authorList>
    </citation>
    <scope>NUCLEOTIDE SEQUENCE [LARGE SCALE GENOMIC DNA]</scope>
    <source>
        <strain evidence="1 2">SBH6</strain>
    </source>
</reference>
<evidence type="ECO:0000313" key="1">
    <source>
        <dbReference type="EMBL" id="AIY89308.1"/>
    </source>
</evidence>
<accession>A0A0A7GBY8</accession>
<proteinExistence type="predicted"/>
<gene>
    <name evidence="1" type="ORF">GACE_0251</name>
</gene>
<dbReference type="Proteomes" id="UP000030624">
    <property type="component" value="Chromosome"/>
</dbReference>
<dbReference type="EMBL" id="CP009552">
    <property type="protein sequence ID" value="AIY89308.1"/>
    <property type="molecule type" value="Genomic_DNA"/>
</dbReference>
<organism evidence="1 2">
    <name type="scientific">Geoglobus acetivorans</name>
    <dbReference type="NCBI Taxonomy" id="565033"/>
    <lineage>
        <taxon>Archaea</taxon>
        <taxon>Methanobacteriati</taxon>
        <taxon>Methanobacteriota</taxon>
        <taxon>Archaeoglobi</taxon>
        <taxon>Archaeoglobales</taxon>
        <taxon>Archaeoglobaceae</taxon>
        <taxon>Geoglobus</taxon>
    </lineage>
</organism>
<dbReference type="eggNOG" id="arCOG10221">
    <property type="taxonomic scope" value="Archaea"/>
</dbReference>
<name>A0A0A7GBY8_GEOAI</name>
<evidence type="ECO:0000313" key="2">
    <source>
        <dbReference type="Proteomes" id="UP000030624"/>
    </source>
</evidence>